<dbReference type="NCBIfam" id="TIGR00229">
    <property type="entry name" value="sensory_box"/>
    <property type="match status" value="1"/>
</dbReference>
<dbReference type="Pfam" id="PF00498">
    <property type="entry name" value="FHA"/>
    <property type="match status" value="1"/>
</dbReference>
<evidence type="ECO:0000256" key="1">
    <source>
        <dbReference type="ARBA" id="ARBA00000085"/>
    </source>
</evidence>
<evidence type="ECO:0000256" key="2">
    <source>
        <dbReference type="ARBA" id="ARBA00012438"/>
    </source>
</evidence>
<feature type="coiled-coil region" evidence="7">
    <location>
        <begin position="415"/>
        <end position="444"/>
    </location>
</feature>
<reference evidence="12 13" key="1">
    <citation type="journal article" date="2019" name="Front. Microbiol.">
        <title>Genomic Features for Desiccation Tolerance and Sugar Biosynthesis in the Extremophile Gloeocapsopsis sp. UTEX B3054.</title>
        <authorList>
            <person name="Urrejola C."/>
            <person name="Alcorta J."/>
            <person name="Salas L."/>
            <person name="Vasquez M."/>
            <person name="Polz M.F."/>
            <person name="Vicuna R."/>
            <person name="Diez B."/>
        </authorList>
    </citation>
    <scope>NUCLEOTIDE SEQUENCE [LARGE SCALE GENOMIC DNA]</scope>
    <source>
        <strain evidence="12 13">1H9</strain>
    </source>
</reference>
<dbReference type="InterPro" id="IPR050736">
    <property type="entry name" value="Sensor_HK_Regulatory"/>
</dbReference>
<dbReference type="InterPro" id="IPR013656">
    <property type="entry name" value="PAS_4"/>
</dbReference>
<dbReference type="InterPro" id="IPR004358">
    <property type="entry name" value="Sig_transdc_His_kin-like_C"/>
</dbReference>
<dbReference type="Pfam" id="PF02518">
    <property type="entry name" value="HATPase_c"/>
    <property type="match status" value="1"/>
</dbReference>
<evidence type="ECO:0000313" key="13">
    <source>
        <dbReference type="Proteomes" id="UP000441797"/>
    </source>
</evidence>
<dbReference type="EC" id="2.7.13.3" evidence="2"/>
<dbReference type="PRINTS" id="PR00344">
    <property type="entry name" value="BCTRLSENSOR"/>
</dbReference>
<comment type="catalytic activity">
    <reaction evidence="1">
        <text>ATP + protein L-histidine = ADP + protein N-phospho-L-histidine.</text>
        <dbReference type="EC" id="2.7.13.3"/>
    </reaction>
</comment>
<feature type="domain" description="PAS" evidence="10">
    <location>
        <begin position="306"/>
        <end position="357"/>
    </location>
</feature>
<dbReference type="PANTHER" id="PTHR43711">
    <property type="entry name" value="TWO-COMPONENT HISTIDINE KINASE"/>
    <property type="match status" value="1"/>
</dbReference>
<keyword evidence="4" id="KW-0808">Transferase</keyword>
<dbReference type="InterPro" id="IPR036097">
    <property type="entry name" value="HisK_dim/P_sf"/>
</dbReference>
<dbReference type="SUPFAM" id="SSF49879">
    <property type="entry name" value="SMAD/FHA domain"/>
    <property type="match status" value="1"/>
</dbReference>
<evidence type="ECO:0000256" key="5">
    <source>
        <dbReference type="ARBA" id="ARBA00022777"/>
    </source>
</evidence>
<dbReference type="Pfam" id="PF08448">
    <property type="entry name" value="PAS_4"/>
    <property type="match status" value="1"/>
</dbReference>
<dbReference type="EMBL" id="NAPY01000043">
    <property type="protein sequence ID" value="MUL38595.1"/>
    <property type="molecule type" value="Genomic_DNA"/>
</dbReference>
<dbReference type="CDD" id="cd00082">
    <property type="entry name" value="HisKA"/>
    <property type="match status" value="1"/>
</dbReference>
<dbReference type="CDD" id="cd00075">
    <property type="entry name" value="HATPase"/>
    <property type="match status" value="1"/>
</dbReference>
<dbReference type="InterPro" id="IPR008984">
    <property type="entry name" value="SMAD_FHA_dom_sf"/>
</dbReference>
<dbReference type="SUPFAM" id="SSF47384">
    <property type="entry name" value="Homodimeric domain of signal transducing histidine kinase"/>
    <property type="match status" value="1"/>
</dbReference>
<dbReference type="SMART" id="SM00387">
    <property type="entry name" value="HATPase_c"/>
    <property type="match status" value="1"/>
</dbReference>
<dbReference type="Gene3D" id="1.10.287.130">
    <property type="match status" value="1"/>
</dbReference>
<dbReference type="InterPro" id="IPR003661">
    <property type="entry name" value="HisK_dim/P_dom"/>
</dbReference>
<dbReference type="FunFam" id="3.30.565.10:FF:000006">
    <property type="entry name" value="Sensor histidine kinase WalK"/>
    <property type="match status" value="1"/>
</dbReference>
<evidence type="ECO:0000259" key="11">
    <source>
        <dbReference type="PROSITE" id="PS50113"/>
    </source>
</evidence>
<keyword evidence="3" id="KW-0597">Phosphoprotein</keyword>
<dbReference type="SUPFAM" id="SSF55785">
    <property type="entry name" value="PYP-like sensor domain (PAS domain)"/>
    <property type="match status" value="1"/>
</dbReference>
<dbReference type="SUPFAM" id="SSF55874">
    <property type="entry name" value="ATPase domain of HSP90 chaperone/DNA topoisomerase II/histidine kinase"/>
    <property type="match status" value="1"/>
</dbReference>
<evidence type="ECO:0000259" key="9">
    <source>
        <dbReference type="PROSITE" id="PS50109"/>
    </source>
</evidence>
<dbReference type="Gene3D" id="3.30.450.20">
    <property type="entry name" value="PAS domain"/>
    <property type="match status" value="1"/>
</dbReference>
<proteinExistence type="predicted"/>
<protein>
    <recommendedName>
        <fullName evidence="2">histidine kinase</fullName>
        <ecNumber evidence="2">2.7.13.3</ecNumber>
    </recommendedName>
</protein>
<comment type="caution">
    <text evidence="12">The sequence shown here is derived from an EMBL/GenBank/DDBJ whole genome shotgun (WGS) entry which is preliminary data.</text>
</comment>
<evidence type="ECO:0000256" key="4">
    <source>
        <dbReference type="ARBA" id="ARBA00022679"/>
    </source>
</evidence>
<sequence>MKAVSKSDRQPVQHILLVEDERGKRTINLEAATYSIGRDSRNSIVLYSKLVSRQHAILLRIAIPETTSYLFRLIDGNLQGYRSTNGLIVNGKQSFSHDLHHGDVILFGREVKVIYYASHLESLDFLVSSESCQIARLNSSDVSTVITSRYEAESPTDSVLVRLASFPELLANPIIEISSKGNVITYLNPAAIIKFPDLQEAQLHHLILDGLLSQVEKSQEKFFVREVEYNNQFFEQSIQYIAESDLVRIYVIDITARKQVEAALRQAHDELEARVAQRTAELSKVNEQLRKEIIERRRIEEALRDSEKRLQAILDNSTALIYVKNVDGQYILVNQWYETIFHISVEEIKGKTDYELFPEKIAAIYRANDQYVLAARTACEWEEIVPQNDGNHTYLSIKFPLYDAAGIPYAVCGISTDITKRKQAEENMRNALEKEKELGELKSRFITMASHEFRTPLTTILSSTDLLERYNHKFTEEKRINHFQQIKGAVKHMTSLLNDVLLIGKAEADKLEFQPTMINLEDFCLSLVEELQITTNNHIIAFCSQAQSPNVCLDKKLLRHILTNLISNAIKYSPQGGTVHFELVCDRTTVVFYIQDQGIGIPEVDQTQLFHSFFRASNVGTISGTGLGLAIVKKSVDLHSGKIAVESKLGVGTKFTLTLPLNN</sequence>
<dbReference type="CDD" id="cd00130">
    <property type="entry name" value="PAS"/>
    <property type="match status" value="1"/>
</dbReference>
<organism evidence="12 13">
    <name type="scientific">Gloeocapsopsis dulcis AAB1 = 1H9</name>
    <dbReference type="NCBI Taxonomy" id="1433147"/>
    <lineage>
        <taxon>Bacteria</taxon>
        <taxon>Bacillati</taxon>
        <taxon>Cyanobacteriota</taxon>
        <taxon>Cyanophyceae</taxon>
        <taxon>Oscillatoriophycideae</taxon>
        <taxon>Chroococcales</taxon>
        <taxon>Chroococcaceae</taxon>
        <taxon>Gloeocapsopsis</taxon>
        <taxon>Gloeocapsopsis dulcis</taxon>
    </lineage>
</organism>
<dbReference type="Gene3D" id="3.30.565.10">
    <property type="entry name" value="Histidine kinase-like ATPase, C-terminal domain"/>
    <property type="match status" value="1"/>
</dbReference>
<evidence type="ECO:0000313" key="12">
    <source>
        <dbReference type="EMBL" id="MUL38595.1"/>
    </source>
</evidence>
<dbReference type="Gene3D" id="2.60.200.20">
    <property type="match status" value="1"/>
</dbReference>
<dbReference type="InterPro" id="IPR003594">
    <property type="entry name" value="HATPase_dom"/>
</dbReference>
<dbReference type="PROSITE" id="PS50109">
    <property type="entry name" value="HIS_KIN"/>
    <property type="match status" value="1"/>
</dbReference>
<feature type="coiled-coil region" evidence="7">
    <location>
        <begin position="268"/>
        <end position="316"/>
    </location>
</feature>
<keyword evidence="5 12" id="KW-0418">Kinase</keyword>
<evidence type="ECO:0000256" key="7">
    <source>
        <dbReference type="SAM" id="Coils"/>
    </source>
</evidence>
<dbReference type="InterPro" id="IPR000700">
    <property type="entry name" value="PAS-assoc_C"/>
</dbReference>
<dbReference type="SMART" id="SM00091">
    <property type="entry name" value="PAS"/>
    <property type="match status" value="1"/>
</dbReference>
<evidence type="ECO:0000259" key="10">
    <source>
        <dbReference type="PROSITE" id="PS50112"/>
    </source>
</evidence>
<dbReference type="AlphaFoldDB" id="A0A6N8G1X1"/>
<dbReference type="GO" id="GO:0000155">
    <property type="term" value="F:phosphorelay sensor kinase activity"/>
    <property type="evidence" value="ECO:0007669"/>
    <property type="project" value="InterPro"/>
</dbReference>
<dbReference type="Proteomes" id="UP000441797">
    <property type="component" value="Unassembled WGS sequence"/>
</dbReference>
<feature type="domain" description="Histidine kinase" evidence="9">
    <location>
        <begin position="448"/>
        <end position="663"/>
    </location>
</feature>
<accession>A0A6N8G1X1</accession>
<dbReference type="Pfam" id="PF00512">
    <property type="entry name" value="HisKA"/>
    <property type="match status" value="1"/>
</dbReference>
<dbReference type="PROSITE" id="PS50113">
    <property type="entry name" value="PAC"/>
    <property type="match status" value="1"/>
</dbReference>
<feature type="domain" description="PAC" evidence="11">
    <location>
        <begin position="379"/>
        <end position="430"/>
    </location>
</feature>
<evidence type="ECO:0000256" key="3">
    <source>
        <dbReference type="ARBA" id="ARBA00022553"/>
    </source>
</evidence>
<evidence type="ECO:0000259" key="8">
    <source>
        <dbReference type="PROSITE" id="PS50006"/>
    </source>
</evidence>
<dbReference type="InterPro" id="IPR000014">
    <property type="entry name" value="PAS"/>
</dbReference>
<name>A0A6N8G1X1_9CHRO</name>
<dbReference type="PANTHER" id="PTHR43711:SF26">
    <property type="entry name" value="SENSOR HISTIDINE KINASE RCSC"/>
    <property type="match status" value="1"/>
</dbReference>
<keyword evidence="7" id="KW-0175">Coiled coil</keyword>
<feature type="domain" description="FHA" evidence="8">
    <location>
        <begin position="34"/>
        <end position="94"/>
    </location>
</feature>
<dbReference type="InterPro" id="IPR036890">
    <property type="entry name" value="HATPase_C_sf"/>
</dbReference>
<dbReference type="InterPro" id="IPR035965">
    <property type="entry name" value="PAS-like_dom_sf"/>
</dbReference>
<dbReference type="SMART" id="SM00240">
    <property type="entry name" value="FHA"/>
    <property type="match status" value="1"/>
</dbReference>
<keyword evidence="13" id="KW-1185">Reference proteome</keyword>
<evidence type="ECO:0000256" key="6">
    <source>
        <dbReference type="ARBA" id="ARBA00023012"/>
    </source>
</evidence>
<dbReference type="PROSITE" id="PS50006">
    <property type="entry name" value="FHA_DOMAIN"/>
    <property type="match status" value="1"/>
</dbReference>
<dbReference type="InterPro" id="IPR005467">
    <property type="entry name" value="His_kinase_dom"/>
</dbReference>
<dbReference type="PROSITE" id="PS50112">
    <property type="entry name" value="PAS"/>
    <property type="match status" value="1"/>
</dbReference>
<keyword evidence="6" id="KW-0902">Two-component regulatory system</keyword>
<dbReference type="SMART" id="SM00388">
    <property type="entry name" value="HisKA"/>
    <property type="match status" value="1"/>
</dbReference>
<gene>
    <name evidence="12" type="ORF">BWI75_20275</name>
</gene>
<dbReference type="InterPro" id="IPR000253">
    <property type="entry name" value="FHA_dom"/>
</dbReference>